<protein>
    <submittedName>
        <fullName evidence="2">Gcn5-like N-acetyltransferase</fullName>
    </submittedName>
</protein>
<dbReference type="GO" id="GO:0016747">
    <property type="term" value="F:acyltransferase activity, transferring groups other than amino-acyl groups"/>
    <property type="evidence" value="ECO:0007669"/>
    <property type="project" value="InterPro"/>
</dbReference>
<dbReference type="Proteomes" id="UP000189883">
    <property type="component" value="Chromosome"/>
</dbReference>
<dbReference type="Pfam" id="PF13673">
    <property type="entry name" value="Acetyltransf_10"/>
    <property type="match status" value="1"/>
</dbReference>
<gene>
    <name evidence="2" type="ORF">AB406_0939</name>
</gene>
<name>A0A1S7DS69_RIEAN</name>
<evidence type="ECO:0000313" key="2">
    <source>
        <dbReference type="EMBL" id="AQY21891.1"/>
    </source>
</evidence>
<dbReference type="PROSITE" id="PS51186">
    <property type="entry name" value="GNAT"/>
    <property type="match status" value="1"/>
</dbReference>
<dbReference type="RefSeq" id="WP_052911298.1">
    <property type="nucleotide sequence ID" value="NZ_CP011859.1"/>
</dbReference>
<proteinExistence type="predicted"/>
<dbReference type="InterPro" id="IPR016181">
    <property type="entry name" value="Acyl_CoA_acyltransferase"/>
</dbReference>
<dbReference type="CDD" id="cd04301">
    <property type="entry name" value="NAT_SF"/>
    <property type="match status" value="1"/>
</dbReference>
<dbReference type="SUPFAM" id="SSF55729">
    <property type="entry name" value="Acyl-CoA N-acyltransferases (Nat)"/>
    <property type="match status" value="1"/>
</dbReference>
<dbReference type="AlphaFoldDB" id="A0A1S7DS69"/>
<dbReference type="Gene3D" id="3.40.630.30">
    <property type="match status" value="1"/>
</dbReference>
<accession>A0A1S7DS69</accession>
<sequence length="155" mass="17965">MNSINYTDLTWHIKAFNELSVSELYKIMVARQEVFIIEQAVKYQDADNTDQKAFHIWAENSEGQLLAYCRIFPEGVKYNETSIGRVLTTSLGRGKGVGRQLVSYAIEAIENIYRTSRIRISAQDYLLKFYSEYGFSDTGKKYLEDNLPHTEMVRQ</sequence>
<reference evidence="2 3" key="1">
    <citation type="submission" date="2015-06" db="EMBL/GenBank/DDBJ databases">
        <title>R. anatipestifer strain HXb2 is the most virulent strain so far, and the genome sequence would help us uncover the pathogenesis.</title>
        <authorList>
            <person name="Hu Q."/>
            <person name="Qi J."/>
            <person name="Bo H."/>
            <person name="Liu G."/>
            <person name="Tao M."/>
            <person name="Ding Y."/>
            <person name="Xue Y."/>
        </authorList>
    </citation>
    <scope>NUCLEOTIDE SEQUENCE [LARGE SCALE GENOMIC DNA]</scope>
    <source>
        <strain evidence="2 3">HXb2</strain>
    </source>
</reference>
<organism evidence="2 3">
    <name type="scientific">Riemerella anatipestifer</name>
    <name type="common">Moraxella anatipestifer</name>
    <dbReference type="NCBI Taxonomy" id="34085"/>
    <lineage>
        <taxon>Bacteria</taxon>
        <taxon>Pseudomonadati</taxon>
        <taxon>Bacteroidota</taxon>
        <taxon>Flavobacteriia</taxon>
        <taxon>Flavobacteriales</taxon>
        <taxon>Weeksellaceae</taxon>
        <taxon>Riemerella</taxon>
    </lineage>
</organism>
<evidence type="ECO:0000313" key="3">
    <source>
        <dbReference type="Proteomes" id="UP000189883"/>
    </source>
</evidence>
<feature type="domain" description="N-acetyltransferase" evidence="1">
    <location>
        <begin position="14"/>
        <end position="155"/>
    </location>
</feature>
<dbReference type="EMBL" id="CP011859">
    <property type="protein sequence ID" value="AQY21891.1"/>
    <property type="molecule type" value="Genomic_DNA"/>
</dbReference>
<evidence type="ECO:0000259" key="1">
    <source>
        <dbReference type="PROSITE" id="PS51186"/>
    </source>
</evidence>
<keyword evidence="2" id="KW-0808">Transferase</keyword>
<dbReference type="InterPro" id="IPR000182">
    <property type="entry name" value="GNAT_dom"/>
</dbReference>